<accession>A0ABX4M8K4</accession>
<keyword evidence="2" id="KW-1185">Reference proteome</keyword>
<dbReference type="InterPro" id="IPR027417">
    <property type="entry name" value="P-loop_NTPase"/>
</dbReference>
<reference evidence="1 2" key="1">
    <citation type="submission" date="2017-10" db="EMBL/GenBank/DDBJ databases">
        <title>Draft genome sequence of cellulolytic Actinomyces sp CtC72 isolated from cattle rumen fluid.</title>
        <authorList>
            <person name="Joshi A.J."/>
            <person name="Vasudevan G."/>
            <person name="Lanjekar V.B."/>
            <person name="Hivarkar S."/>
            <person name="Engineer A."/>
            <person name="Pore S.D."/>
            <person name="Dhakephalkar P.K."/>
            <person name="Dagar S."/>
        </authorList>
    </citation>
    <scope>NUCLEOTIDE SEQUENCE [LARGE SCALE GENOMIC DNA]</scope>
    <source>
        <strain evidence="2">CtC72</strain>
    </source>
</reference>
<evidence type="ECO:0000313" key="1">
    <source>
        <dbReference type="EMBL" id="PHP51784.1"/>
    </source>
</evidence>
<dbReference type="Gene3D" id="3.40.50.300">
    <property type="entry name" value="P-loop containing nucleotide triphosphate hydrolases"/>
    <property type="match status" value="1"/>
</dbReference>
<comment type="caution">
    <text evidence="1">The sequence shown here is derived from an EMBL/GenBank/DDBJ whole genome shotgun (WGS) entry which is preliminary data.</text>
</comment>
<name>A0ABX4M8K4_9ACTO</name>
<dbReference type="Proteomes" id="UP000194577">
    <property type="component" value="Unassembled WGS sequence"/>
</dbReference>
<gene>
    <name evidence="1" type="ORF">BW737_014380</name>
</gene>
<feature type="non-terminal residue" evidence="1">
    <location>
        <position position="1"/>
    </location>
</feature>
<protein>
    <recommendedName>
        <fullName evidence="3">ABC transporter ATP-binding protein</fullName>
    </recommendedName>
</protein>
<dbReference type="EMBL" id="MTPX02000079">
    <property type="protein sequence ID" value="PHP51784.1"/>
    <property type="molecule type" value="Genomic_DNA"/>
</dbReference>
<sequence>PGEHLDAATADRLVGDLLHAGAASAPATARGVLLVTHRLSALADADEVLVLGLPGGADNSPDADGAGGSLRLTPATVTRRGTHAHLAVVDPEYRWSLEQEQETHV</sequence>
<proteinExistence type="predicted"/>
<evidence type="ECO:0000313" key="2">
    <source>
        <dbReference type="Proteomes" id="UP000194577"/>
    </source>
</evidence>
<organism evidence="1 2">
    <name type="scientific">Actinomyces ruminis</name>
    <dbReference type="NCBI Taxonomy" id="1937003"/>
    <lineage>
        <taxon>Bacteria</taxon>
        <taxon>Bacillati</taxon>
        <taxon>Actinomycetota</taxon>
        <taxon>Actinomycetes</taxon>
        <taxon>Actinomycetales</taxon>
        <taxon>Actinomycetaceae</taxon>
        <taxon>Actinomyces</taxon>
    </lineage>
</organism>
<evidence type="ECO:0008006" key="3">
    <source>
        <dbReference type="Google" id="ProtNLM"/>
    </source>
</evidence>